<organism evidence="1 2">
    <name type="scientific">Lysobacter enzymogenes</name>
    <dbReference type="NCBI Taxonomy" id="69"/>
    <lineage>
        <taxon>Bacteria</taxon>
        <taxon>Pseudomonadati</taxon>
        <taxon>Pseudomonadota</taxon>
        <taxon>Gammaproteobacteria</taxon>
        <taxon>Lysobacterales</taxon>
        <taxon>Lysobacteraceae</taxon>
        <taxon>Lysobacter</taxon>
    </lineage>
</organism>
<gene>
    <name evidence="1" type="primary">phnM</name>
    <name evidence="1" type="ORF">LEN_3713</name>
</gene>
<dbReference type="InterPro" id="IPR011059">
    <property type="entry name" value="Metal-dep_hydrolase_composite"/>
</dbReference>
<dbReference type="NCBIfam" id="NF011987">
    <property type="entry name" value="PRK15446.2-3"/>
    <property type="match status" value="1"/>
</dbReference>
<reference evidence="1 2" key="1">
    <citation type="journal article" date="2017" name="DNA Res.">
        <title>Complete genome sequence and expression profile of the commercial lytic enzyme producer Lysobacter enzymogenes M497-1.</title>
        <authorList>
            <person name="Takami H."/>
            <person name="Toyoda A."/>
            <person name="Uchiyama I."/>
            <person name="Itoh T."/>
            <person name="Takaki Y."/>
            <person name="Arai W."/>
            <person name="Nishi S."/>
            <person name="Kawai M."/>
            <person name="Shinya K."/>
            <person name="Ikeda H."/>
        </authorList>
    </citation>
    <scope>NUCLEOTIDE SEQUENCE [LARGE SCALE GENOMIC DNA]</scope>
    <source>
        <strain evidence="1 2">M497-1</strain>
    </source>
</reference>
<accession>A0AAU9AWR6</accession>
<evidence type="ECO:0000313" key="1">
    <source>
        <dbReference type="EMBL" id="BAV99200.1"/>
    </source>
</evidence>
<dbReference type="EMBL" id="AP014940">
    <property type="protein sequence ID" value="BAV99200.1"/>
    <property type="molecule type" value="Genomic_DNA"/>
</dbReference>
<dbReference type="GO" id="GO:0016810">
    <property type="term" value="F:hydrolase activity, acting on carbon-nitrogen (but not peptide) bonds"/>
    <property type="evidence" value="ECO:0007669"/>
    <property type="project" value="InterPro"/>
</dbReference>
<dbReference type="SUPFAM" id="SSF51556">
    <property type="entry name" value="Metallo-dependent hydrolases"/>
    <property type="match status" value="1"/>
</dbReference>
<evidence type="ECO:0000313" key="2">
    <source>
        <dbReference type="Proteomes" id="UP000218824"/>
    </source>
</evidence>
<dbReference type="PIRSF" id="PIRSF038971">
    <property type="entry name" value="PhnM"/>
    <property type="match status" value="1"/>
</dbReference>
<dbReference type="KEGG" id="lem:LEN_3713"/>
<dbReference type="AlphaFoldDB" id="A0AAU9AWR6"/>
<dbReference type="InterPro" id="IPR012696">
    <property type="entry name" value="PhnM"/>
</dbReference>
<dbReference type="Gene3D" id="3.20.20.140">
    <property type="entry name" value="Metal-dependent hydrolases"/>
    <property type="match status" value="2"/>
</dbReference>
<dbReference type="SUPFAM" id="SSF51338">
    <property type="entry name" value="Composite domain of metallo-dependent hydrolases"/>
    <property type="match status" value="1"/>
</dbReference>
<dbReference type="EC" id="3.6.1.63" evidence="1"/>
<dbReference type="Proteomes" id="UP000218824">
    <property type="component" value="Chromosome"/>
</dbReference>
<dbReference type="NCBIfam" id="TIGR02318">
    <property type="entry name" value="phosphono_phnM"/>
    <property type="match status" value="1"/>
</dbReference>
<protein>
    <submittedName>
        <fullName evidence="1">Alpha-D-ribose 1-methylphosphonate 5-triphosphate diphosphatase</fullName>
        <ecNumber evidence="1">3.6.1.63</ecNumber>
    </submittedName>
</protein>
<dbReference type="GO" id="GO:0019700">
    <property type="term" value="P:organic phosphonate catabolic process"/>
    <property type="evidence" value="ECO:0007669"/>
    <property type="project" value="InterPro"/>
</dbReference>
<dbReference type="Gene3D" id="2.30.40.10">
    <property type="entry name" value="Urease, subunit C, domain 1"/>
    <property type="match status" value="1"/>
</dbReference>
<dbReference type="NCBIfam" id="NF011990">
    <property type="entry name" value="PRK15446.2-6"/>
    <property type="match status" value="1"/>
</dbReference>
<dbReference type="NCBIfam" id="NF011984">
    <property type="entry name" value="PRK15446.1-5"/>
    <property type="match status" value="1"/>
</dbReference>
<dbReference type="InterPro" id="IPR051781">
    <property type="entry name" value="Metallo-dep_Hydrolase"/>
</dbReference>
<dbReference type="PANTHER" id="PTHR43135:SF3">
    <property type="entry name" value="ALPHA-D-RIBOSE 1-METHYLPHOSPHONATE 5-TRIPHOSPHATE DIPHOSPHATASE"/>
    <property type="match status" value="1"/>
</dbReference>
<sequence length="385" mass="41024">MLASEMSAPELLLDNARLVLPDGIVHGHLRAAGGRVLEIGAGRLRAPAALDCDGDYVLPGLVELHTDNLEKHLLPRPGAHWPAAAAVRAHDAQLLAAGITTALNAISVGEEEAEEAVEPHGVLAALAQAREDGGLRIEHGVHLRCELPCPDLPQRLQPLLDTPQLRLLSLMDHTPGQRQFHDLERYRAYAARHGNARDDAAFQAQVCHLQDLQHRYASAHRRAVLTLARERALPLASHDDSDLSHIAEAVEAGARIAEFPVNLATARAARAAGLSVLAGAPNLVRGGSHSGNVAAIDLARAGALDALSSDYVPASLLLAAFQLGDCDSIGLPRAVAMVTRTPARAVGYDDRGELAAGQRADLLRVRRVRGLPQLEAVWVSGARRY</sequence>
<keyword evidence="1" id="KW-0378">Hydrolase</keyword>
<proteinExistence type="predicted"/>
<dbReference type="InterPro" id="IPR032466">
    <property type="entry name" value="Metal_Hydrolase"/>
</dbReference>
<name>A0AAU9AWR6_LYSEN</name>
<dbReference type="PANTHER" id="PTHR43135">
    <property type="entry name" value="ALPHA-D-RIBOSE 1-METHYLPHOSPHONATE 5-TRIPHOSPHATE DIPHOSPHATASE"/>
    <property type="match status" value="1"/>
</dbReference>